<evidence type="ECO:0000256" key="2">
    <source>
        <dbReference type="ARBA" id="ARBA00012438"/>
    </source>
</evidence>
<comment type="catalytic activity">
    <reaction evidence="1">
        <text>ATP + protein L-histidine = ADP + protein N-phospho-L-histidine.</text>
        <dbReference type="EC" id="2.7.13.3"/>
    </reaction>
</comment>
<dbReference type="SUPFAM" id="SSF55874">
    <property type="entry name" value="ATPase domain of HSP90 chaperone/DNA topoisomerase II/histidine kinase"/>
    <property type="match status" value="1"/>
</dbReference>
<dbReference type="InterPro" id="IPR004358">
    <property type="entry name" value="Sig_transdc_His_kin-like_C"/>
</dbReference>
<protein>
    <recommendedName>
        <fullName evidence="2">histidine kinase</fullName>
        <ecNumber evidence="2">2.7.13.3</ecNumber>
    </recommendedName>
</protein>
<gene>
    <name evidence="9" type="ORF">AC626_03310</name>
    <name evidence="10" type="ORF">AC626_03315</name>
</gene>
<dbReference type="Proteomes" id="UP000036850">
    <property type="component" value="Unassembled WGS sequence"/>
</dbReference>
<dbReference type="AlphaFoldDB" id="A0A0L0EXW1"/>
<keyword evidence="5" id="KW-0418">Kinase</keyword>
<evidence type="ECO:0000256" key="5">
    <source>
        <dbReference type="ARBA" id="ARBA00022777"/>
    </source>
</evidence>
<evidence type="ECO:0000313" key="10">
    <source>
        <dbReference type="EMBL" id="KNC68648.1"/>
    </source>
</evidence>
<evidence type="ECO:0000256" key="7">
    <source>
        <dbReference type="ARBA" id="ARBA00023012"/>
    </source>
</evidence>
<dbReference type="Pfam" id="PF02518">
    <property type="entry name" value="HATPase_c"/>
    <property type="match status" value="1"/>
</dbReference>
<evidence type="ECO:0000256" key="6">
    <source>
        <dbReference type="ARBA" id="ARBA00022840"/>
    </source>
</evidence>
<comment type="caution">
    <text evidence="10">The sequence shown here is derived from an EMBL/GenBank/DDBJ whole genome shotgun (WGS) entry which is preliminary data.</text>
</comment>
<evidence type="ECO:0000313" key="9">
    <source>
        <dbReference type="EMBL" id="KNC68647.1"/>
    </source>
</evidence>
<keyword evidence="4" id="KW-0547">Nucleotide-binding</keyword>
<proteinExistence type="predicted"/>
<evidence type="ECO:0000313" key="11">
    <source>
        <dbReference type="Proteomes" id="UP000036850"/>
    </source>
</evidence>
<dbReference type="GO" id="GO:0000160">
    <property type="term" value="P:phosphorelay signal transduction system"/>
    <property type="evidence" value="ECO:0007669"/>
    <property type="project" value="UniProtKB-KW"/>
</dbReference>
<name>A0A0L0EXW1_9GAMM</name>
<evidence type="ECO:0000256" key="4">
    <source>
        <dbReference type="ARBA" id="ARBA00022741"/>
    </source>
</evidence>
<keyword evidence="7" id="KW-0902">Two-component regulatory system</keyword>
<dbReference type="EMBL" id="LFZX01000014">
    <property type="protein sequence ID" value="KNC68647.1"/>
    <property type="molecule type" value="Genomic_DNA"/>
</dbReference>
<keyword evidence="6" id="KW-0067">ATP-binding</keyword>
<accession>A0A0L0EXW1</accession>
<keyword evidence="3" id="KW-0808">Transferase</keyword>
<sequence>MTNYRISSNPFFTTKPVGQGTGMGLAVVYGIITEHKGTINIESKRNEGAKVILTLPVIIAS</sequence>
<dbReference type="InterPro" id="IPR036890">
    <property type="entry name" value="HATPase_C_sf"/>
</dbReference>
<dbReference type="EMBL" id="LFZX01000014">
    <property type="protein sequence ID" value="KNC68648.1"/>
    <property type="molecule type" value="Genomic_DNA"/>
</dbReference>
<dbReference type="PRINTS" id="PR00344">
    <property type="entry name" value="BCTRLSENSOR"/>
</dbReference>
<feature type="domain" description="Histidine kinase/HSP90-like ATPase" evidence="8">
    <location>
        <begin position="8"/>
        <end position="57"/>
    </location>
</feature>
<dbReference type="GO" id="GO:0004673">
    <property type="term" value="F:protein histidine kinase activity"/>
    <property type="evidence" value="ECO:0007669"/>
    <property type="project" value="UniProtKB-EC"/>
</dbReference>
<dbReference type="Gene3D" id="3.30.565.10">
    <property type="entry name" value="Histidine kinase-like ATPase, C-terminal domain"/>
    <property type="match status" value="1"/>
</dbReference>
<evidence type="ECO:0000256" key="1">
    <source>
        <dbReference type="ARBA" id="ARBA00000085"/>
    </source>
</evidence>
<dbReference type="PATRIC" id="fig|43658.6.peg.3088"/>
<dbReference type="EC" id="2.7.13.3" evidence="2"/>
<dbReference type="InterPro" id="IPR003594">
    <property type="entry name" value="HATPase_dom"/>
</dbReference>
<dbReference type="PANTHER" id="PTHR43065:SF46">
    <property type="entry name" value="C4-DICARBOXYLATE TRANSPORT SENSOR PROTEIN DCTB"/>
    <property type="match status" value="1"/>
</dbReference>
<evidence type="ECO:0000259" key="8">
    <source>
        <dbReference type="Pfam" id="PF02518"/>
    </source>
</evidence>
<dbReference type="PANTHER" id="PTHR43065">
    <property type="entry name" value="SENSOR HISTIDINE KINASE"/>
    <property type="match status" value="1"/>
</dbReference>
<evidence type="ECO:0000256" key="3">
    <source>
        <dbReference type="ARBA" id="ARBA00022679"/>
    </source>
</evidence>
<organism evidence="10 11">
    <name type="scientific">Pseudoalteromonas rubra</name>
    <dbReference type="NCBI Taxonomy" id="43658"/>
    <lineage>
        <taxon>Bacteria</taxon>
        <taxon>Pseudomonadati</taxon>
        <taxon>Pseudomonadota</taxon>
        <taxon>Gammaproteobacteria</taxon>
        <taxon>Alteromonadales</taxon>
        <taxon>Pseudoalteromonadaceae</taxon>
        <taxon>Pseudoalteromonas</taxon>
    </lineage>
</organism>
<dbReference type="GO" id="GO:0005524">
    <property type="term" value="F:ATP binding"/>
    <property type="evidence" value="ECO:0007669"/>
    <property type="project" value="UniProtKB-KW"/>
</dbReference>
<reference evidence="10" key="2">
    <citation type="submission" date="2015-07" db="EMBL/GenBank/DDBJ databases">
        <title>MeaNS - Measles Nucleotide Surveillance Program.</title>
        <authorList>
            <person name="Tran T."/>
            <person name="Druce J."/>
        </authorList>
    </citation>
    <scope>NUCLEOTIDE SEQUENCE</scope>
    <source>
        <strain evidence="10">OCN096</strain>
    </source>
</reference>
<reference evidence="11" key="1">
    <citation type="submission" date="2015-07" db="EMBL/GenBank/DDBJ databases">
        <title>Draft genome sequence of a Pseudoalteromonas rubra strain, OCN096, isolated from Kaneohe Bay, Oahu, Hawaii.</title>
        <authorList>
            <person name="Beurmann S."/>
            <person name="Ushijima B."/>
            <person name="Belcaid M."/>
            <person name="Callahan S.M."/>
            <person name="Aeby G.S."/>
        </authorList>
    </citation>
    <scope>NUCLEOTIDE SEQUENCE [LARGE SCALE GENOMIC DNA]</scope>
    <source>
        <strain evidence="11">OCN096</strain>
    </source>
</reference>